<dbReference type="Pfam" id="PF19502">
    <property type="entry name" value="DUF6036"/>
    <property type="match status" value="1"/>
</dbReference>
<accession>A0A1T5FQ69</accession>
<organism evidence="2 3">
    <name type="scientific">Dyadobacter psychrophilus</name>
    <dbReference type="NCBI Taxonomy" id="651661"/>
    <lineage>
        <taxon>Bacteria</taxon>
        <taxon>Pseudomonadati</taxon>
        <taxon>Bacteroidota</taxon>
        <taxon>Cytophagia</taxon>
        <taxon>Cytophagales</taxon>
        <taxon>Spirosomataceae</taxon>
        <taxon>Dyadobacter</taxon>
    </lineage>
</organism>
<dbReference type="STRING" id="651661.SAMN05660293_03298"/>
<evidence type="ECO:0000313" key="3">
    <source>
        <dbReference type="Proteomes" id="UP000190897"/>
    </source>
</evidence>
<gene>
    <name evidence="2" type="ORF">SAMN05660293_03298</name>
</gene>
<evidence type="ECO:0000313" key="2">
    <source>
        <dbReference type="EMBL" id="SKB98306.1"/>
    </source>
</evidence>
<evidence type="ECO:0000259" key="1">
    <source>
        <dbReference type="Pfam" id="PF19502"/>
    </source>
</evidence>
<dbReference type="AlphaFoldDB" id="A0A1T5FQ69"/>
<dbReference type="EMBL" id="FUZA01000004">
    <property type="protein sequence ID" value="SKB98306.1"/>
    <property type="molecule type" value="Genomic_DNA"/>
</dbReference>
<proteinExistence type="predicted"/>
<reference evidence="3" key="1">
    <citation type="submission" date="2017-02" db="EMBL/GenBank/DDBJ databases">
        <authorList>
            <person name="Varghese N."/>
            <person name="Submissions S."/>
        </authorList>
    </citation>
    <scope>NUCLEOTIDE SEQUENCE [LARGE SCALE GENOMIC DNA]</scope>
    <source>
        <strain evidence="3">DSM 22270</strain>
    </source>
</reference>
<dbReference type="InterPro" id="IPR043519">
    <property type="entry name" value="NT_sf"/>
</dbReference>
<dbReference type="InterPro" id="IPR045792">
    <property type="entry name" value="DUF6036"/>
</dbReference>
<dbReference type="SUPFAM" id="SSF81301">
    <property type="entry name" value="Nucleotidyltransferase"/>
    <property type="match status" value="1"/>
</dbReference>
<name>A0A1T5FQ69_9BACT</name>
<sequence>MDLENNEFVQFTKCAHEQKLEYMVIGGFALFLNGLNRATNDVDIWIKPTQENGARLVSVFRCMDLDESALAKLELLDFTQPQVFGFEGQIDILTSIHRLFDFSDVFARSRKFESPHGAIIHFLHLNDLREVKLLARRPQDIRDVIMIDDFLKLQNDADGKNE</sequence>
<dbReference type="Gene3D" id="3.30.460.40">
    <property type="match status" value="1"/>
</dbReference>
<keyword evidence="3" id="KW-1185">Reference proteome</keyword>
<dbReference type="Proteomes" id="UP000190897">
    <property type="component" value="Unassembled WGS sequence"/>
</dbReference>
<feature type="domain" description="DUF6036" evidence="1">
    <location>
        <begin position="15"/>
        <end position="145"/>
    </location>
</feature>
<dbReference type="RefSeq" id="WP_082215833.1">
    <property type="nucleotide sequence ID" value="NZ_FUZA01000004.1"/>
</dbReference>
<protein>
    <recommendedName>
        <fullName evidence="1">DUF6036 domain-containing protein</fullName>
    </recommendedName>
</protein>
<dbReference type="OrthoDB" id="121150at2"/>